<organism evidence="2 3">
    <name type="scientific">Pleurodeles waltl</name>
    <name type="common">Iberian ribbed newt</name>
    <dbReference type="NCBI Taxonomy" id="8319"/>
    <lineage>
        <taxon>Eukaryota</taxon>
        <taxon>Metazoa</taxon>
        <taxon>Chordata</taxon>
        <taxon>Craniata</taxon>
        <taxon>Vertebrata</taxon>
        <taxon>Euteleostomi</taxon>
        <taxon>Amphibia</taxon>
        <taxon>Batrachia</taxon>
        <taxon>Caudata</taxon>
        <taxon>Salamandroidea</taxon>
        <taxon>Salamandridae</taxon>
        <taxon>Pleurodelinae</taxon>
        <taxon>Pleurodeles</taxon>
    </lineage>
</organism>
<proteinExistence type="predicted"/>
<evidence type="ECO:0000313" key="2">
    <source>
        <dbReference type="EMBL" id="KAJ1217517.1"/>
    </source>
</evidence>
<comment type="caution">
    <text evidence="2">The sequence shown here is derived from an EMBL/GenBank/DDBJ whole genome shotgun (WGS) entry which is preliminary data.</text>
</comment>
<feature type="non-terminal residue" evidence="2">
    <location>
        <position position="148"/>
    </location>
</feature>
<evidence type="ECO:0000259" key="1">
    <source>
        <dbReference type="Pfam" id="PF00078"/>
    </source>
</evidence>
<dbReference type="PANTHER" id="PTHR19446">
    <property type="entry name" value="REVERSE TRANSCRIPTASES"/>
    <property type="match status" value="1"/>
</dbReference>
<dbReference type="AlphaFoldDB" id="A0AAV7WXV3"/>
<accession>A0AAV7WXV3</accession>
<feature type="domain" description="Reverse transcriptase" evidence="1">
    <location>
        <begin position="48"/>
        <end position="143"/>
    </location>
</feature>
<feature type="non-terminal residue" evidence="2">
    <location>
        <position position="1"/>
    </location>
</feature>
<name>A0AAV7WXV3_PLEWA</name>
<dbReference type="Proteomes" id="UP001066276">
    <property type="component" value="Chromosome 1_1"/>
</dbReference>
<dbReference type="EMBL" id="JANPWB010000001">
    <property type="protein sequence ID" value="KAJ1217517.1"/>
    <property type="molecule type" value="Genomic_DNA"/>
</dbReference>
<reference evidence="2" key="1">
    <citation type="journal article" date="2022" name="bioRxiv">
        <title>Sequencing and chromosome-scale assembly of the giantPleurodeles waltlgenome.</title>
        <authorList>
            <person name="Brown T."/>
            <person name="Elewa A."/>
            <person name="Iarovenko S."/>
            <person name="Subramanian E."/>
            <person name="Araus A.J."/>
            <person name="Petzold A."/>
            <person name="Susuki M."/>
            <person name="Suzuki K.-i.T."/>
            <person name="Hayashi T."/>
            <person name="Toyoda A."/>
            <person name="Oliveira C."/>
            <person name="Osipova E."/>
            <person name="Leigh N.D."/>
            <person name="Simon A."/>
            <person name="Yun M.H."/>
        </authorList>
    </citation>
    <scope>NUCLEOTIDE SEQUENCE</scope>
    <source>
        <strain evidence="2">20211129_DDA</strain>
        <tissue evidence="2">Liver</tissue>
    </source>
</reference>
<evidence type="ECO:0000313" key="3">
    <source>
        <dbReference type="Proteomes" id="UP001066276"/>
    </source>
</evidence>
<protein>
    <recommendedName>
        <fullName evidence="1">Reverse transcriptase domain-containing protein</fullName>
    </recommendedName>
</protein>
<sequence length="148" mass="16595">FYLTYAAELAPKLVELHKAARNQGGLPASTHKALTVPLLMPVKSPTDCRAYRPLSMMNVDCKILSKILAAKLVLLMTKLVHLDQAGFIPSGNPGLNIQRLLLLLETTSYDREMAAVLSIDYEKDFDSLEWGFLYEVMKQMHLRDGFLA</sequence>
<gene>
    <name evidence="2" type="ORF">NDU88_005111</name>
</gene>
<keyword evidence="3" id="KW-1185">Reference proteome</keyword>
<dbReference type="Pfam" id="PF00078">
    <property type="entry name" value="RVT_1"/>
    <property type="match status" value="1"/>
</dbReference>
<dbReference type="InterPro" id="IPR000477">
    <property type="entry name" value="RT_dom"/>
</dbReference>